<evidence type="ECO:0000313" key="6">
    <source>
        <dbReference type="Proteomes" id="UP000014760"/>
    </source>
</evidence>
<reference evidence="6" key="1">
    <citation type="submission" date="2012-12" db="EMBL/GenBank/DDBJ databases">
        <authorList>
            <person name="Hellsten U."/>
            <person name="Grimwood J."/>
            <person name="Chapman J.A."/>
            <person name="Shapiro H."/>
            <person name="Aerts A."/>
            <person name="Otillar R.P."/>
            <person name="Terry A.Y."/>
            <person name="Boore J.L."/>
            <person name="Simakov O."/>
            <person name="Marletaz F."/>
            <person name="Cho S.-J."/>
            <person name="Edsinger-Gonzales E."/>
            <person name="Havlak P."/>
            <person name="Kuo D.-H."/>
            <person name="Larsson T."/>
            <person name="Lv J."/>
            <person name="Arendt D."/>
            <person name="Savage R."/>
            <person name="Osoegawa K."/>
            <person name="de Jong P."/>
            <person name="Lindberg D.R."/>
            <person name="Seaver E.C."/>
            <person name="Weisblat D.A."/>
            <person name="Putnam N.H."/>
            <person name="Grigoriev I.V."/>
            <person name="Rokhsar D.S."/>
        </authorList>
    </citation>
    <scope>NUCLEOTIDE SEQUENCE</scope>
    <source>
        <strain evidence="6">I ESC-2004</strain>
    </source>
</reference>
<sequence>MEHGTDCLWSLILSFVCLPHCVTVGIRIKEVTEETCNFETSSLRCSSHQTIFVTKAFYGHMKMGKCVTFDTGHLGCMADVTDIARRRCSGRQRCQLEADKEITKTQPCAQGIYTYIDTTYVCLPDLAQIDNCAGLVVDRQLKYAISTQIEQHCIHHSQPFRVTVPSSLDIEISITVINEAALDNDEMELTISDMHGNITNIDVSRSRPTLQQLVKSRTIHLTFEPSEVIMLFSFKAVGCEDFVAPEFTWIERNRNTITIGCIHNEYTWQIMCIGSKWIGFRGNCTRQIEAKPADETPVEAEKDITPTQTIFTKGIQYALTIGITVLLCVVVITTGFVCLRKAEYKAKASKGLELQEMTGDYSNTWKATLMRPVTNDLNNPNASPPQQFYVLNQQNDTPIATLR</sequence>
<dbReference type="EnsemblMetazoa" id="CapteT193930">
    <property type="protein sequence ID" value="CapteP193930"/>
    <property type="gene ID" value="CapteG193930"/>
</dbReference>
<dbReference type="GO" id="GO:0030246">
    <property type="term" value="F:carbohydrate binding"/>
    <property type="evidence" value="ECO:0007669"/>
    <property type="project" value="InterPro"/>
</dbReference>
<evidence type="ECO:0000313" key="4">
    <source>
        <dbReference type="EMBL" id="ELT93827.1"/>
    </source>
</evidence>
<keyword evidence="1" id="KW-0812">Transmembrane</keyword>
<feature type="domain" description="SUEL-type lectin" evidence="3">
    <location>
        <begin position="35"/>
        <end position="123"/>
    </location>
</feature>
<evidence type="ECO:0000256" key="1">
    <source>
        <dbReference type="SAM" id="Phobius"/>
    </source>
</evidence>
<dbReference type="CDD" id="cd22823">
    <property type="entry name" value="Gal_Rha_Lectin"/>
    <property type="match status" value="1"/>
</dbReference>
<accession>R7TK34</accession>
<keyword evidence="1" id="KW-1133">Transmembrane helix</keyword>
<feature type="chain" id="PRO_5008787083" description="SUEL-type lectin domain-containing protein" evidence="2">
    <location>
        <begin position="24"/>
        <end position="403"/>
    </location>
</feature>
<dbReference type="InterPro" id="IPR043159">
    <property type="entry name" value="Lectin_gal-bd_sf"/>
</dbReference>
<dbReference type="HOGENOM" id="CLU_029488_3_0_1"/>
<reference evidence="4 6" key="2">
    <citation type="journal article" date="2013" name="Nature">
        <title>Insights into bilaterian evolution from three spiralian genomes.</title>
        <authorList>
            <person name="Simakov O."/>
            <person name="Marletaz F."/>
            <person name="Cho S.J."/>
            <person name="Edsinger-Gonzales E."/>
            <person name="Havlak P."/>
            <person name="Hellsten U."/>
            <person name="Kuo D.H."/>
            <person name="Larsson T."/>
            <person name="Lv J."/>
            <person name="Arendt D."/>
            <person name="Savage R."/>
            <person name="Osoegawa K."/>
            <person name="de Jong P."/>
            <person name="Grimwood J."/>
            <person name="Chapman J.A."/>
            <person name="Shapiro H."/>
            <person name="Aerts A."/>
            <person name="Otillar R.P."/>
            <person name="Terry A.Y."/>
            <person name="Boore J.L."/>
            <person name="Grigoriev I.V."/>
            <person name="Lindberg D.R."/>
            <person name="Seaver E.C."/>
            <person name="Weisblat D.A."/>
            <person name="Putnam N.H."/>
            <person name="Rokhsar D.S."/>
        </authorList>
    </citation>
    <scope>NUCLEOTIDE SEQUENCE</scope>
    <source>
        <strain evidence="4 6">I ESC-2004</strain>
    </source>
</reference>
<dbReference type="EMBL" id="KB309608">
    <property type="protein sequence ID" value="ELT93827.1"/>
    <property type="molecule type" value="Genomic_DNA"/>
</dbReference>
<dbReference type="Proteomes" id="UP000014760">
    <property type="component" value="Unassembled WGS sequence"/>
</dbReference>
<evidence type="ECO:0000256" key="2">
    <source>
        <dbReference type="SAM" id="SignalP"/>
    </source>
</evidence>
<dbReference type="PROSITE" id="PS50228">
    <property type="entry name" value="SUEL_LECTIN"/>
    <property type="match status" value="1"/>
</dbReference>
<dbReference type="AlphaFoldDB" id="R7TK34"/>
<dbReference type="Gene3D" id="2.60.120.740">
    <property type="match status" value="1"/>
</dbReference>
<dbReference type="EMBL" id="AMQN01012567">
    <property type="status" value="NOT_ANNOTATED_CDS"/>
    <property type="molecule type" value="Genomic_DNA"/>
</dbReference>
<dbReference type="Pfam" id="PF02140">
    <property type="entry name" value="SUEL_Lectin"/>
    <property type="match status" value="1"/>
</dbReference>
<name>R7TK34_CAPTE</name>
<proteinExistence type="predicted"/>
<dbReference type="PANTHER" id="PTHR46780">
    <property type="entry name" value="PROTEIN EVA-1"/>
    <property type="match status" value="1"/>
</dbReference>
<evidence type="ECO:0000259" key="3">
    <source>
        <dbReference type="PROSITE" id="PS50228"/>
    </source>
</evidence>
<dbReference type="OrthoDB" id="10028817at2759"/>
<keyword evidence="2" id="KW-0732">Signal</keyword>
<gene>
    <name evidence="4" type="ORF">CAPTEDRAFT_193930</name>
</gene>
<protein>
    <recommendedName>
        <fullName evidence="3">SUEL-type lectin domain-containing protein</fullName>
    </recommendedName>
</protein>
<evidence type="ECO:0000313" key="5">
    <source>
        <dbReference type="EnsemblMetazoa" id="CapteP193930"/>
    </source>
</evidence>
<dbReference type="InterPro" id="IPR000922">
    <property type="entry name" value="Lectin_gal-bd_dom"/>
</dbReference>
<reference evidence="5" key="3">
    <citation type="submission" date="2015-06" db="UniProtKB">
        <authorList>
            <consortium name="EnsemblMetazoa"/>
        </authorList>
    </citation>
    <scope>IDENTIFICATION</scope>
</reference>
<feature type="transmembrane region" description="Helical" evidence="1">
    <location>
        <begin position="317"/>
        <end position="339"/>
    </location>
</feature>
<organism evidence="4">
    <name type="scientific">Capitella teleta</name>
    <name type="common">Polychaete worm</name>
    <dbReference type="NCBI Taxonomy" id="283909"/>
    <lineage>
        <taxon>Eukaryota</taxon>
        <taxon>Metazoa</taxon>
        <taxon>Spiralia</taxon>
        <taxon>Lophotrochozoa</taxon>
        <taxon>Annelida</taxon>
        <taxon>Polychaeta</taxon>
        <taxon>Sedentaria</taxon>
        <taxon>Scolecida</taxon>
        <taxon>Capitellidae</taxon>
        <taxon>Capitella</taxon>
    </lineage>
</organism>
<keyword evidence="1" id="KW-0472">Membrane</keyword>
<feature type="signal peptide" evidence="2">
    <location>
        <begin position="1"/>
        <end position="23"/>
    </location>
</feature>
<keyword evidence="6" id="KW-1185">Reference proteome</keyword>